<protein>
    <recommendedName>
        <fullName evidence="1">chorismate mutase</fullName>
        <ecNumber evidence="1">5.4.99.5</ecNumber>
    </recommendedName>
</protein>
<name>A0A516TNX0_9BACT</name>
<dbReference type="SMART" id="SM00830">
    <property type="entry name" value="CM_2"/>
    <property type="match status" value="1"/>
</dbReference>
<gene>
    <name evidence="3" type="ORF">kam1_1737</name>
</gene>
<accession>A0A516TNX0</accession>
<dbReference type="GO" id="GO:0004106">
    <property type="term" value="F:chorismate mutase activity"/>
    <property type="evidence" value="ECO:0007669"/>
    <property type="project" value="UniProtKB-EC"/>
</dbReference>
<dbReference type="Gene3D" id="1.20.59.10">
    <property type="entry name" value="Chorismate mutase"/>
    <property type="match status" value="1"/>
</dbReference>
<reference evidence="4" key="1">
    <citation type="submission" date="2019-03" db="EMBL/GenBank/DDBJ databases">
        <title>Complete genome of Methylacidiphilum kamchatkense Kam1.</title>
        <authorList>
            <person name="Kruse T."/>
            <person name="Murarilal Ratnadevi C."/>
            <person name="Erikstad H.-A."/>
            <person name="Birkeland N.-K."/>
        </authorList>
    </citation>
    <scope>NUCLEOTIDE SEQUENCE [LARGE SCALE GENOMIC DNA]</scope>
    <source>
        <strain evidence="4">kam1</strain>
    </source>
</reference>
<dbReference type="AlphaFoldDB" id="A0A516TNX0"/>
<evidence type="ECO:0000256" key="1">
    <source>
        <dbReference type="ARBA" id="ARBA00012404"/>
    </source>
</evidence>
<sequence>MGIDIFRTQLEKIDNRILKFLNLRMKLAQEIGEKKKSCGYPILDTYREDRYLKNLKALNRGPLRDNNLEGIYREIFSSSRSQQGGLKIGCPESHFLSCLLASLFRFGSSSIFVPISMHSTQTRDGKEPEVDIIVISIHLLLKKLQEDRSFLVSFLPSFSLGGEIDLSPILSSQSVDNPYFFFQKHATPKENADSLKTVFLLGGMFPHETFLWVENQKGKVLYCSVDANNPKNSFYLCEKTAKEPDKESIEYLWKKFTDNNGWIILIGSYPV</sequence>
<dbReference type="InterPro" id="IPR036263">
    <property type="entry name" value="Chorismate_II_sf"/>
</dbReference>
<dbReference type="KEGG" id="mkc:kam1_1737"/>
<dbReference type="EMBL" id="CP037899">
    <property type="protein sequence ID" value="QDQ42952.1"/>
    <property type="molecule type" value="Genomic_DNA"/>
</dbReference>
<proteinExistence type="predicted"/>
<dbReference type="RefSeq" id="WP_143958370.1">
    <property type="nucleotide sequence ID" value="NZ_CP037899.1"/>
</dbReference>
<dbReference type="InterPro" id="IPR002701">
    <property type="entry name" value="CM_II_prokaryot"/>
</dbReference>
<dbReference type="PROSITE" id="PS51168">
    <property type="entry name" value="CHORISMATE_MUT_2"/>
    <property type="match status" value="1"/>
</dbReference>
<dbReference type="STRING" id="1202785.A946_03680"/>
<dbReference type="SUPFAM" id="SSF48600">
    <property type="entry name" value="Chorismate mutase II"/>
    <property type="match status" value="1"/>
</dbReference>
<dbReference type="Proteomes" id="UP000315925">
    <property type="component" value="Chromosome"/>
</dbReference>
<dbReference type="GO" id="GO:0046417">
    <property type="term" value="P:chorismate metabolic process"/>
    <property type="evidence" value="ECO:0007669"/>
    <property type="project" value="InterPro"/>
</dbReference>
<dbReference type="EC" id="5.4.99.5" evidence="1"/>
<dbReference type="InterPro" id="IPR036979">
    <property type="entry name" value="CM_dom_sf"/>
</dbReference>
<evidence type="ECO:0000313" key="3">
    <source>
        <dbReference type="EMBL" id="QDQ42952.1"/>
    </source>
</evidence>
<organism evidence="3 4">
    <name type="scientific">Methylacidiphilum kamchatkense Kam1</name>
    <dbReference type="NCBI Taxonomy" id="1202785"/>
    <lineage>
        <taxon>Bacteria</taxon>
        <taxon>Pseudomonadati</taxon>
        <taxon>Verrucomicrobiota</taxon>
        <taxon>Methylacidiphilae</taxon>
        <taxon>Methylacidiphilales</taxon>
        <taxon>Methylacidiphilaceae</taxon>
        <taxon>Methylacidiphilum (ex Ratnadevi et al. 2023)</taxon>
    </lineage>
</organism>
<evidence type="ECO:0000313" key="4">
    <source>
        <dbReference type="Proteomes" id="UP000315925"/>
    </source>
</evidence>
<feature type="domain" description="Chorismate mutase" evidence="2">
    <location>
        <begin position="1"/>
        <end position="87"/>
    </location>
</feature>
<evidence type="ECO:0000259" key="2">
    <source>
        <dbReference type="PROSITE" id="PS51168"/>
    </source>
</evidence>
<dbReference type="Pfam" id="PF01817">
    <property type="entry name" value="CM_2"/>
    <property type="match status" value="1"/>
</dbReference>